<evidence type="ECO:0000256" key="5">
    <source>
        <dbReference type="ARBA" id="ARBA00023274"/>
    </source>
</evidence>
<keyword evidence="3" id="KW-0694">RNA-binding</keyword>
<dbReference type="PANTHER" id="PTHR10746">
    <property type="entry name" value="50S RIBOSOMAL PROTEIN L4"/>
    <property type="match status" value="1"/>
</dbReference>
<organism evidence="9 10">
    <name type="scientific">Populus tomentosa</name>
    <name type="common">Chinese white poplar</name>
    <dbReference type="NCBI Taxonomy" id="118781"/>
    <lineage>
        <taxon>Eukaryota</taxon>
        <taxon>Viridiplantae</taxon>
        <taxon>Streptophyta</taxon>
        <taxon>Embryophyta</taxon>
        <taxon>Tracheophyta</taxon>
        <taxon>Spermatophyta</taxon>
        <taxon>Magnoliopsida</taxon>
        <taxon>eudicotyledons</taxon>
        <taxon>Gunneridae</taxon>
        <taxon>Pentapetalae</taxon>
        <taxon>rosids</taxon>
        <taxon>fabids</taxon>
        <taxon>Malpighiales</taxon>
        <taxon>Salicaceae</taxon>
        <taxon>Saliceae</taxon>
        <taxon>Populus</taxon>
    </lineage>
</organism>
<evidence type="ECO:0000313" key="9">
    <source>
        <dbReference type="EMBL" id="KAG6770468.1"/>
    </source>
</evidence>
<dbReference type="PANTHER" id="PTHR10746:SF17">
    <property type="entry name" value="LARGE RIBOSOMAL SUBUNIT PROTEIN UL4C"/>
    <property type="match status" value="1"/>
</dbReference>
<evidence type="ECO:0000256" key="4">
    <source>
        <dbReference type="ARBA" id="ARBA00022980"/>
    </source>
</evidence>
<protein>
    <recommendedName>
        <fullName evidence="6">Large ribosomal subunit protein uL4c</fullName>
    </recommendedName>
    <alternativeName>
        <fullName evidence="7">50S ribosomal protein L4, chloroplastic</fullName>
    </alternativeName>
</protein>
<dbReference type="HAMAP" id="MF_01328_B">
    <property type="entry name" value="Ribosomal_uL4_B"/>
    <property type="match status" value="1"/>
</dbReference>
<dbReference type="GO" id="GO:0003735">
    <property type="term" value="F:structural constituent of ribosome"/>
    <property type="evidence" value="ECO:0007669"/>
    <property type="project" value="InterPro"/>
</dbReference>
<dbReference type="OrthoDB" id="275876at2759"/>
<name>A0A8X7ZFD3_POPTO</name>
<evidence type="ECO:0000256" key="7">
    <source>
        <dbReference type="ARBA" id="ARBA00035387"/>
    </source>
</evidence>
<dbReference type="InterPro" id="IPR013005">
    <property type="entry name" value="Ribosomal_uL4-like"/>
</dbReference>
<comment type="caution">
    <text evidence="9">The sequence shown here is derived from an EMBL/GenBank/DDBJ whole genome shotgun (WGS) entry which is preliminary data.</text>
</comment>
<dbReference type="AlphaFoldDB" id="A0A8X7ZFD3"/>
<accession>A0A8X7ZFD3</accession>
<comment type="similarity">
    <text evidence="1">Belongs to the universal ribosomal protein uL4 family.</text>
</comment>
<sequence length="325" mass="36384">MSASTSLSFFSSSLFLSSSHNKIPKLTSLSTTKPQYSLKSLSISCQVATFPILSFTGEKIGETYLDLKSAPPETARAVVHRGIITDQQNKRRGTASTLTRGEVRGGGRKPYPQKKTGRARRGSMRSPLRPGGGVIFGPKPRDWSIKINRKEKRLAMSTALSSAASERESVICVEEFGDKFEKPKTKEFIEAMNRWGLDPKEKVMFLMMDVSDNVGLSSRNIGTLRMLTPRTLNLFDILNADKLIMTPETVDYLNASSLQFNMATGCDEILECFFRCDVSWIFFDAYLLSVLGPEMQKQREMKMLMQQTDGEEFSNHLDLGSLPFI</sequence>
<reference evidence="9" key="1">
    <citation type="journal article" date="2020" name="bioRxiv">
        <title>Hybrid origin of Populus tomentosa Carr. identified through genome sequencing and phylogenomic analysis.</title>
        <authorList>
            <person name="An X."/>
            <person name="Gao K."/>
            <person name="Chen Z."/>
            <person name="Li J."/>
            <person name="Yang X."/>
            <person name="Yang X."/>
            <person name="Zhou J."/>
            <person name="Guo T."/>
            <person name="Zhao T."/>
            <person name="Huang S."/>
            <person name="Miao D."/>
            <person name="Khan W.U."/>
            <person name="Rao P."/>
            <person name="Ye M."/>
            <person name="Lei B."/>
            <person name="Liao W."/>
            <person name="Wang J."/>
            <person name="Ji L."/>
            <person name="Li Y."/>
            <person name="Guo B."/>
            <person name="Mustafa N.S."/>
            <person name="Li S."/>
            <person name="Yun Q."/>
            <person name="Keller S.R."/>
            <person name="Mao J."/>
            <person name="Zhang R."/>
            <person name="Strauss S.H."/>
        </authorList>
    </citation>
    <scope>NUCLEOTIDE SEQUENCE</scope>
    <source>
        <strain evidence="9">GM15</strain>
        <tissue evidence="9">Leaf</tissue>
    </source>
</reference>
<proteinExistence type="inferred from homology"/>
<dbReference type="InterPro" id="IPR002136">
    <property type="entry name" value="Ribosomal_uL4"/>
</dbReference>
<dbReference type="GO" id="GO:0006412">
    <property type="term" value="P:translation"/>
    <property type="evidence" value="ECO:0007669"/>
    <property type="project" value="InterPro"/>
</dbReference>
<evidence type="ECO:0000256" key="6">
    <source>
        <dbReference type="ARBA" id="ARBA00035208"/>
    </source>
</evidence>
<evidence type="ECO:0000256" key="1">
    <source>
        <dbReference type="ARBA" id="ARBA00010528"/>
    </source>
</evidence>
<keyword evidence="2" id="KW-0699">rRNA-binding</keyword>
<feature type="compositionally biased region" description="Basic residues" evidence="8">
    <location>
        <begin position="111"/>
        <end position="123"/>
    </location>
</feature>
<keyword evidence="5" id="KW-0687">Ribonucleoprotein</keyword>
<dbReference type="EMBL" id="JAAWWB010000012">
    <property type="protein sequence ID" value="KAG6770468.1"/>
    <property type="molecule type" value="Genomic_DNA"/>
</dbReference>
<dbReference type="GO" id="GO:1990904">
    <property type="term" value="C:ribonucleoprotein complex"/>
    <property type="evidence" value="ECO:0007669"/>
    <property type="project" value="UniProtKB-KW"/>
</dbReference>
<keyword evidence="4" id="KW-0689">Ribosomal protein</keyword>
<feature type="region of interest" description="Disordered" evidence="8">
    <location>
        <begin position="86"/>
        <end position="133"/>
    </location>
</feature>
<evidence type="ECO:0000256" key="8">
    <source>
        <dbReference type="SAM" id="MobiDB-lite"/>
    </source>
</evidence>
<dbReference type="GO" id="GO:0019843">
    <property type="term" value="F:rRNA binding"/>
    <property type="evidence" value="ECO:0007669"/>
    <property type="project" value="UniProtKB-KW"/>
</dbReference>
<dbReference type="NCBIfam" id="TIGR03953">
    <property type="entry name" value="rplD_bact"/>
    <property type="match status" value="1"/>
</dbReference>
<gene>
    <name evidence="9" type="ORF">POTOM_026151</name>
</gene>
<dbReference type="FunFam" id="3.40.1370.10:FF:000012">
    <property type="entry name" value="50S ribosomal protein L4"/>
    <property type="match status" value="1"/>
</dbReference>
<evidence type="ECO:0000313" key="10">
    <source>
        <dbReference type="Proteomes" id="UP000886885"/>
    </source>
</evidence>
<dbReference type="Proteomes" id="UP000886885">
    <property type="component" value="Chromosome 6D"/>
</dbReference>
<dbReference type="Pfam" id="PF00573">
    <property type="entry name" value="Ribosomal_L4"/>
    <property type="match status" value="1"/>
</dbReference>
<evidence type="ECO:0000256" key="2">
    <source>
        <dbReference type="ARBA" id="ARBA00022730"/>
    </source>
</evidence>
<keyword evidence="10" id="KW-1185">Reference proteome</keyword>
<evidence type="ECO:0000256" key="3">
    <source>
        <dbReference type="ARBA" id="ARBA00022884"/>
    </source>
</evidence>
<dbReference type="GO" id="GO:0005840">
    <property type="term" value="C:ribosome"/>
    <property type="evidence" value="ECO:0007669"/>
    <property type="project" value="UniProtKB-KW"/>
</dbReference>